<organism evidence="1 2">
    <name type="scientific">Teladorsagia circumcincta</name>
    <name type="common">Brown stomach worm</name>
    <name type="synonym">Ostertagia circumcincta</name>
    <dbReference type="NCBI Taxonomy" id="45464"/>
    <lineage>
        <taxon>Eukaryota</taxon>
        <taxon>Metazoa</taxon>
        <taxon>Ecdysozoa</taxon>
        <taxon>Nematoda</taxon>
        <taxon>Chromadorea</taxon>
        <taxon>Rhabditida</taxon>
        <taxon>Rhabditina</taxon>
        <taxon>Rhabditomorpha</taxon>
        <taxon>Strongyloidea</taxon>
        <taxon>Trichostrongylidae</taxon>
        <taxon>Teladorsagia</taxon>
    </lineage>
</organism>
<evidence type="ECO:0000313" key="2">
    <source>
        <dbReference type="Proteomes" id="UP000230423"/>
    </source>
</evidence>
<protein>
    <submittedName>
        <fullName evidence="1">Uncharacterized protein</fullName>
    </submittedName>
</protein>
<proteinExistence type="predicted"/>
<name>A0A2G9TBH4_TELCI</name>
<dbReference type="AlphaFoldDB" id="A0A2G9TBH4"/>
<accession>A0A2G9TBH4</accession>
<sequence>MKGPVYYELLHAGNTVTAAVYIGQLQHLVDAVREKRARRSTVYLQHDNTRTWLAPGCSTAVLSGPCTLRLPLVPATQAPPARKRVQNL</sequence>
<dbReference type="InterPro" id="IPR001888">
    <property type="entry name" value="Transposase_1"/>
</dbReference>
<dbReference type="Gene3D" id="3.30.420.10">
    <property type="entry name" value="Ribonuclease H-like superfamily/Ribonuclease H"/>
    <property type="match status" value="1"/>
</dbReference>
<dbReference type="GO" id="GO:0003676">
    <property type="term" value="F:nucleic acid binding"/>
    <property type="evidence" value="ECO:0007669"/>
    <property type="project" value="InterPro"/>
</dbReference>
<gene>
    <name evidence="1" type="ORF">TELCIR_23889</name>
</gene>
<keyword evidence="2" id="KW-1185">Reference proteome</keyword>
<dbReference type="EMBL" id="KZ392964">
    <property type="protein sequence ID" value="PIO54740.1"/>
    <property type="molecule type" value="Genomic_DNA"/>
</dbReference>
<evidence type="ECO:0000313" key="1">
    <source>
        <dbReference type="EMBL" id="PIO54740.1"/>
    </source>
</evidence>
<dbReference type="OrthoDB" id="10562674at2759"/>
<reference evidence="1 2" key="1">
    <citation type="submission" date="2015-09" db="EMBL/GenBank/DDBJ databases">
        <title>Draft genome of the parasitic nematode Teladorsagia circumcincta isolate WARC Sus (inbred).</title>
        <authorList>
            <person name="Mitreva M."/>
        </authorList>
    </citation>
    <scope>NUCLEOTIDE SEQUENCE [LARGE SCALE GENOMIC DNA]</scope>
    <source>
        <strain evidence="1 2">S</strain>
    </source>
</reference>
<dbReference type="Proteomes" id="UP000230423">
    <property type="component" value="Unassembled WGS sequence"/>
</dbReference>
<dbReference type="InterPro" id="IPR036397">
    <property type="entry name" value="RNaseH_sf"/>
</dbReference>
<dbReference type="Pfam" id="PF01359">
    <property type="entry name" value="Transposase_1"/>
    <property type="match status" value="1"/>
</dbReference>